<dbReference type="Proteomes" id="UP000807309">
    <property type="component" value="Unassembled WGS sequence"/>
</dbReference>
<protein>
    <submittedName>
        <fullName evidence="2">Uncharacterized protein</fullName>
    </submittedName>
</protein>
<dbReference type="RefSeq" id="WP_195031511.1">
    <property type="nucleotide sequence ID" value="NZ_JADLRE010000002.1"/>
</dbReference>
<comment type="caution">
    <text evidence="2">The sequence shown here is derived from an EMBL/GenBank/DDBJ whole genome shotgun (WGS) entry which is preliminary data.</text>
</comment>
<dbReference type="EMBL" id="JADLRE010000002">
    <property type="protein sequence ID" value="MBF6224132.1"/>
    <property type="molecule type" value="Genomic_DNA"/>
</dbReference>
<keyword evidence="3" id="KW-1185">Reference proteome</keyword>
<feature type="region of interest" description="Disordered" evidence="1">
    <location>
        <begin position="86"/>
        <end position="106"/>
    </location>
</feature>
<accession>A0ABS0C3E6</accession>
<evidence type="ECO:0000313" key="2">
    <source>
        <dbReference type="EMBL" id="MBF6224132.1"/>
    </source>
</evidence>
<sequence>MTDKFDTDDPHEVVASIARWGTSATASGGQTKGIIDNFEAPRRPESELDRQLVAKTRWMKTTFERAVRRNGRRVDATTQFTTQASYTHGDADRAGAAAVRRRGGSA</sequence>
<gene>
    <name evidence="2" type="ORF">IU470_03210</name>
</gene>
<name>A0ABS0C3E6_9NOCA</name>
<evidence type="ECO:0000256" key="1">
    <source>
        <dbReference type="SAM" id="MobiDB-lite"/>
    </source>
</evidence>
<proteinExistence type="predicted"/>
<organism evidence="2 3">
    <name type="scientific">Nocardia abscessus</name>
    <dbReference type="NCBI Taxonomy" id="120957"/>
    <lineage>
        <taxon>Bacteria</taxon>
        <taxon>Bacillati</taxon>
        <taxon>Actinomycetota</taxon>
        <taxon>Actinomycetes</taxon>
        <taxon>Mycobacteriales</taxon>
        <taxon>Nocardiaceae</taxon>
        <taxon>Nocardia</taxon>
    </lineage>
</organism>
<evidence type="ECO:0000313" key="3">
    <source>
        <dbReference type="Proteomes" id="UP000807309"/>
    </source>
</evidence>
<reference evidence="2 3" key="1">
    <citation type="submission" date="2020-10" db="EMBL/GenBank/DDBJ databases">
        <title>Identification of Nocardia species via Next-generation sequencing and recognition of intraspecies genetic diversity.</title>
        <authorList>
            <person name="Li P."/>
            <person name="Li P."/>
            <person name="Lu B."/>
        </authorList>
    </citation>
    <scope>NUCLEOTIDE SEQUENCE [LARGE SCALE GENOMIC DNA]</scope>
    <source>
        <strain evidence="2 3">N-11</strain>
    </source>
</reference>